<dbReference type="GO" id="GO:0005829">
    <property type="term" value="C:cytosol"/>
    <property type="evidence" value="ECO:0007669"/>
    <property type="project" value="TreeGrafter"/>
</dbReference>
<dbReference type="GO" id="GO:0008270">
    <property type="term" value="F:zinc ion binding"/>
    <property type="evidence" value="ECO:0007669"/>
    <property type="project" value="TreeGrafter"/>
</dbReference>
<dbReference type="Proteomes" id="UP000294545">
    <property type="component" value="Unassembled WGS sequence"/>
</dbReference>
<comment type="caution">
    <text evidence="2">The sequence shown here is derived from an EMBL/GenBank/DDBJ whole genome shotgun (WGS) entry which is preliminary data.</text>
</comment>
<evidence type="ECO:0000259" key="1">
    <source>
        <dbReference type="SMART" id="SM00481"/>
    </source>
</evidence>
<dbReference type="InterPro" id="IPR016195">
    <property type="entry name" value="Pol/histidinol_Pase-like"/>
</dbReference>
<dbReference type="Pfam" id="PF02811">
    <property type="entry name" value="PHP"/>
    <property type="match status" value="1"/>
</dbReference>
<keyword evidence="2" id="KW-0378">Hydrolase</keyword>
<feature type="domain" description="Polymerase/histidinol phosphatase N-terminal" evidence="1">
    <location>
        <begin position="5"/>
        <end position="79"/>
    </location>
</feature>
<dbReference type="InterPro" id="IPR004013">
    <property type="entry name" value="PHP_dom"/>
</dbReference>
<dbReference type="SUPFAM" id="SSF89550">
    <property type="entry name" value="PHP domain-like"/>
    <property type="match status" value="1"/>
</dbReference>
<dbReference type="PANTHER" id="PTHR36928">
    <property type="entry name" value="PHOSPHATASE YCDX-RELATED"/>
    <property type="match status" value="1"/>
</dbReference>
<protein>
    <submittedName>
        <fullName evidence="2">Putative hydrolase</fullName>
    </submittedName>
</protein>
<reference evidence="2 3" key="1">
    <citation type="submission" date="2019-03" db="EMBL/GenBank/DDBJ databases">
        <title>Genomic Encyclopedia of Type Strains, Phase IV (KMG-IV): sequencing the most valuable type-strain genomes for metagenomic binning, comparative biology and taxonomic classification.</title>
        <authorList>
            <person name="Goeker M."/>
        </authorList>
    </citation>
    <scope>NUCLEOTIDE SEQUENCE [LARGE SCALE GENOMIC DNA]</scope>
    <source>
        <strain evidence="2 3">DSM 24176</strain>
    </source>
</reference>
<sequence length="238" mass="26779">MNYEFDLHMHTIVSGHAYSTLQEMVKSAAEKGLKMIGITEHAYSMPGAPLPLYFHNLKVVPKEMYGVRVLKGIEANILNSKGTIDLDNYTKNYLEVVIASLHPPCIQPSTLEINTETIVNTLRNPKVDIIGHPDDSRYPLDYDIVVKEAKDNNKLLELNNSSLNPQGFREGARKNATKMLELCKQYNHPIIIGSDAHISFDVGNFDYAKSLIEEVNFPEALIMNTSVDKIKKHLNLVD</sequence>
<dbReference type="OrthoDB" id="9808747at2"/>
<dbReference type="InterPro" id="IPR050243">
    <property type="entry name" value="PHP_phosphatase"/>
</dbReference>
<dbReference type="RefSeq" id="WP_132283077.1">
    <property type="nucleotide sequence ID" value="NZ_SMGQ01000015.1"/>
</dbReference>
<keyword evidence="3" id="KW-1185">Reference proteome</keyword>
<dbReference type="SMART" id="SM00481">
    <property type="entry name" value="POLIIIAc"/>
    <property type="match status" value="1"/>
</dbReference>
<dbReference type="NCBIfam" id="NF006702">
    <property type="entry name" value="PRK09248.1"/>
    <property type="match status" value="1"/>
</dbReference>
<dbReference type="GO" id="GO:0042578">
    <property type="term" value="F:phosphoric ester hydrolase activity"/>
    <property type="evidence" value="ECO:0007669"/>
    <property type="project" value="TreeGrafter"/>
</dbReference>
<accession>A0A4R1MDU0</accession>
<evidence type="ECO:0000313" key="3">
    <source>
        <dbReference type="Proteomes" id="UP000294545"/>
    </source>
</evidence>
<dbReference type="PANTHER" id="PTHR36928:SF1">
    <property type="entry name" value="PHOSPHATASE YCDX-RELATED"/>
    <property type="match status" value="1"/>
</dbReference>
<evidence type="ECO:0000313" key="2">
    <source>
        <dbReference type="EMBL" id="TCK90636.1"/>
    </source>
</evidence>
<dbReference type="EMBL" id="SMGQ01000015">
    <property type="protein sequence ID" value="TCK90636.1"/>
    <property type="molecule type" value="Genomic_DNA"/>
</dbReference>
<name>A0A4R1MDU0_9FIRM</name>
<dbReference type="InterPro" id="IPR003141">
    <property type="entry name" value="Pol/His_phosphatase_N"/>
</dbReference>
<gene>
    <name evidence="2" type="ORF">EDC19_2405</name>
</gene>
<proteinExistence type="predicted"/>
<dbReference type="AlphaFoldDB" id="A0A4R1MDU0"/>
<dbReference type="Gene3D" id="3.20.20.140">
    <property type="entry name" value="Metal-dependent hydrolases"/>
    <property type="match status" value="1"/>
</dbReference>
<organism evidence="2 3">
    <name type="scientific">Natranaerovirga hydrolytica</name>
    <dbReference type="NCBI Taxonomy" id="680378"/>
    <lineage>
        <taxon>Bacteria</taxon>
        <taxon>Bacillati</taxon>
        <taxon>Bacillota</taxon>
        <taxon>Clostridia</taxon>
        <taxon>Lachnospirales</taxon>
        <taxon>Natranaerovirgaceae</taxon>
        <taxon>Natranaerovirga</taxon>
    </lineage>
</organism>
<dbReference type="CDD" id="cd07437">
    <property type="entry name" value="PHP_HisPPase_Ycdx_like"/>
    <property type="match status" value="1"/>
</dbReference>